<feature type="domain" description="VWFA" evidence="1">
    <location>
        <begin position="8"/>
        <end position="179"/>
    </location>
</feature>
<dbReference type="CDD" id="cd00198">
    <property type="entry name" value="vWFA"/>
    <property type="match status" value="1"/>
</dbReference>
<dbReference type="SMART" id="SM00327">
    <property type="entry name" value="VWA"/>
    <property type="match status" value="1"/>
</dbReference>
<dbReference type="EMBL" id="JAPMOS010000022">
    <property type="protein sequence ID" value="KAJ4459187.1"/>
    <property type="molecule type" value="Genomic_DNA"/>
</dbReference>
<reference evidence="2" key="1">
    <citation type="journal article" date="2022" name="bioRxiv">
        <title>Genomics of Preaxostyla Flagellates Illuminates Evolutionary Transitions and the Path Towards Mitochondrial Loss.</title>
        <authorList>
            <person name="Novak L.V.F."/>
            <person name="Treitli S.C."/>
            <person name="Pyrih J."/>
            <person name="Halakuc P."/>
            <person name="Pipaliya S.V."/>
            <person name="Vacek V."/>
            <person name="Brzon O."/>
            <person name="Soukal P."/>
            <person name="Eme L."/>
            <person name="Dacks J.B."/>
            <person name="Karnkowska A."/>
            <person name="Elias M."/>
            <person name="Hampl V."/>
        </authorList>
    </citation>
    <scope>NUCLEOTIDE SEQUENCE</scope>
    <source>
        <strain evidence="2">RCP-MX</strain>
    </source>
</reference>
<dbReference type="SUPFAM" id="SSF53300">
    <property type="entry name" value="vWA-like"/>
    <property type="match status" value="1"/>
</dbReference>
<name>A0ABQ8UL79_9EUKA</name>
<sequence>MGNSPFTGNGGIREAPYGLRKIDYAVNAARKFVAQLMSTDDNFAVSAFSSDYTLVQGFTSNEPAVHSSIASLPRRIGSGTAFRDALLMSSVEFLQHAHRDRPWILILITDGDDNSSQSTTSQCAEMLRKWNGPDSNFGFMLGVGHDVNSAVMQQLARSSGMMYIPIENAEVLEIIFAVIALQVVSGQQISLASLTDGSGSEAIWARVRQYEAVRRQPMDVLFCIDVSPSMLESH</sequence>
<evidence type="ECO:0000259" key="1">
    <source>
        <dbReference type="PROSITE" id="PS50234"/>
    </source>
</evidence>
<accession>A0ABQ8UL79</accession>
<comment type="caution">
    <text evidence="2">The sequence shown here is derived from an EMBL/GenBank/DDBJ whole genome shotgun (WGS) entry which is preliminary data.</text>
</comment>
<dbReference type="Pfam" id="PF00092">
    <property type="entry name" value="VWA"/>
    <property type="match status" value="1"/>
</dbReference>
<dbReference type="InterPro" id="IPR002035">
    <property type="entry name" value="VWF_A"/>
</dbReference>
<evidence type="ECO:0000313" key="3">
    <source>
        <dbReference type="Proteomes" id="UP001141327"/>
    </source>
</evidence>
<protein>
    <recommendedName>
        <fullName evidence="1">VWFA domain-containing protein</fullName>
    </recommendedName>
</protein>
<dbReference type="PROSITE" id="PS50234">
    <property type="entry name" value="VWFA"/>
    <property type="match status" value="1"/>
</dbReference>
<proteinExistence type="predicted"/>
<dbReference type="InterPro" id="IPR036465">
    <property type="entry name" value="vWFA_dom_sf"/>
</dbReference>
<dbReference type="Gene3D" id="3.40.50.410">
    <property type="entry name" value="von Willebrand factor, type A domain"/>
    <property type="match status" value="1"/>
</dbReference>
<organism evidence="2 3">
    <name type="scientific">Paratrimastix pyriformis</name>
    <dbReference type="NCBI Taxonomy" id="342808"/>
    <lineage>
        <taxon>Eukaryota</taxon>
        <taxon>Metamonada</taxon>
        <taxon>Preaxostyla</taxon>
        <taxon>Paratrimastigidae</taxon>
        <taxon>Paratrimastix</taxon>
    </lineage>
</organism>
<evidence type="ECO:0000313" key="2">
    <source>
        <dbReference type="EMBL" id="KAJ4459187.1"/>
    </source>
</evidence>
<keyword evidence="3" id="KW-1185">Reference proteome</keyword>
<gene>
    <name evidence="2" type="ORF">PAPYR_4993</name>
</gene>
<dbReference type="Proteomes" id="UP001141327">
    <property type="component" value="Unassembled WGS sequence"/>
</dbReference>